<keyword evidence="3" id="KW-1185">Reference proteome</keyword>
<evidence type="ECO:0000259" key="1">
    <source>
        <dbReference type="Pfam" id="PF13182"/>
    </source>
</evidence>
<dbReference type="EMBL" id="CP064942">
    <property type="protein sequence ID" value="QPH56005.1"/>
    <property type="molecule type" value="Genomic_DNA"/>
</dbReference>
<proteinExistence type="predicted"/>
<evidence type="ECO:0000313" key="3">
    <source>
        <dbReference type="Proteomes" id="UP000594800"/>
    </source>
</evidence>
<accession>A0A7S9LW01</accession>
<organism evidence="2 3">
    <name type="scientific">Pontivivens ytuae</name>
    <dbReference type="NCBI Taxonomy" id="2789856"/>
    <lineage>
        <taxon>Bacteria</taxon>
        <taxon>Pseudomonadati</taxon>
        <taxon>Pseudomonadota</taxon>
        <taxon>Alphaproteobacteria</taxon>
        <taxon>Rhodobacterales</taxon>
        <taxon>Paracoccaceae</taxon>
        <taxon>Pontivivens</taxon>
    </lineage>
</organism>
<gene>
    <name evidence="2" type="ORF">I0K15_09865</name>
</gene>
<dbReference type="AlphaFoldDB" id="A0A7S9LW01"/>
<dbReference type="Proteomes" id="UP000594800">
    <property type="component" value="Chromosome"/>
</dbReference>
<dbReference type="InterPro" id="IPR025248">
    <property type="entry name" value="DUF4007"/>
</dbReference>
<dbReference type="KEGG" id="poz:I0K15_09865"/>
<sequence>MLRGPLNDPAVKTRFAGHETFPLRRLWLRKAYEAVREDEKSSQNNTFDKDFGIVRFGVGKNMVAAIRHWAQIFRVIEEDGESGTYRVSRLGQLIFDDETGLDPYMESISTIWLLHWFVASDFERATTWFYAFNHLNAQTFDRDSLTESLGLLCKRLERARSSTATLKRDVECFVRSYVAKAGAGAIDDQIETVLGELGLIKEVSSRSFEFRRGAKPTLHDGIFLFALEEFWQNWAPQQSTLSVEAIVYEPGSPGRVFKLDEHAVVDRLVAIDTASKGAYAWSDTAGVRNVARRRDDVDPLDFLPAAFDAETSQEAA</sequence>
<evidence type="ECO:0000313" key="2">
    <source>
        <dbReference type="EMBL" id="QPH56005.1"/>
    </source>
</evidence>
<name>A0A7S9LW01_9RHOB</name>
<protein>
    <submittedName>
        <fullName evidence="2">DUF4007 family protein</fullName>
    </submittedName>
</protein>
<feature type="domain" description="DUF4007" evidence="1">
    <location>
        <begin position="15"/>
        <end position="296"/>
    </location>
</feature>
<dbReference type="Pfam" id="PF13182">
    <property type="entry name" value="DUF4007"/>
    <property type="match status" value="1"/>
</dbReference>
<reference evidence="2 3" key="1">
    <citation type="submission" date="2020-11" db="EMBL/GenBank/DDBJ databases">
        <title>Description of Pontivivens ytuae sp. nov. isolated from deep sea sediment of Mariana Trench.</title>
        <authorList>
            <person name="Wang Z."/>
            <person name="Sun Q.-L."/>
            <person name="Xu X.-D."/>
            <person name="Tang Y.-Z."/>
            <person name="Zhang J."/>
        </authorList>
    </citation>
    <scope>NUCLEOTIDE SEQUENCE [LARGE SCALE GENOMIC DNA]</scope>
    <source>
        <strain evidence="2 3">MT2928</strain>
    </source>
</reference>